<evidence type="ECO:0000313" key="1">
    <source>
        <dbReference type="EMBL" id="CUQ78233.1"/>
    </source>
</evidence>
<accession>A0A174YT14</accession>
<dbReference type="OrthoDB" id="2066562at2"/>
<proteinExistence type="predicted"/>
<organism evidence="1 2">
    <name type="scientific">Lachnospira eligens</name>
    <dbReference type="NCBI Taxonomy" id="39485"/>
    <lineage>
        <taxon>Bacteria</taxon>
        <taxon>Bacillati</taxon>
        <taxon>Bacillota</taxon>
        <taxon>Clostridia</taxon>
        <taxon>Lachnospirales</taxon>
        <taxon>Lachnospiraceae</taxon>
        <taxon>Lachnospira</taxon>
    </lineage>
</organism>
<gene>
    <name evidence="1" type="ORF">ERS852490_01975</name>
</gene>
<evidence type="ECO:0000313" key="2">
    <source>
        <dbReference type="Proteomes" id="UP000095621"/>
    </source>
</evidence>
<dbReference type="AlphaFoldDB" id="A0A174YT14"/>
<dbReference type="EMBL" id="CZBU01000004">
    <property type="protein sequence ID" value="CUQ78233.1"/>
    <property type="molecule type" value="Genomic_DNA"/>
</dbReference>
<reference evidence="1 2" key="1">
    <citation type="submission" date="2015-09" db="EMBL/GenBank/DDBJ databases">
        <authorList>
            <consortium name="Pathogen Informatics"/>
        </authorList>
    </citation>
    <scope>NUCLEOTIDE SEQUENCE [LARGE SCALE GENOMIC DNA]</scope>
    <source>
        <strain evidence="1 2">2789STDY5834875</strain>
    </source>
</reference>
<dbReference type="RefSeq" id="WP_055215918.1">
    <property type="nucleotide sequence ID" value="NZ_CZBU01000004.1"/>
</dbReference>
<dbReference type="Proteomes" id="UP000095621">
    <property type="component" value="Unassembled WGS sequence"/>
</dbReference>
<name>A0A174YT14_9FIRM</name>
<sequence length="63" mass="7141">MWKIKQIFDGDYGCEELAEGQTLKVSVMLVDEAGAKKYITVEDKWLTDNGLDEGSVWPEDTDE</sequence>
<protein>
    <submittedName>
        <fullName evidence="1">Uncharacterized protein</fullName>
    </submittedName>
</protein>